<gene>
    <name evidence="7" type="ORF">KCG34_24790</name>
</gene>
<dbReference type="PANTHER" id="PTHR30222">
    <property type="entry name" value="SPERMIDINE/PUTRESCINE-BINDING PERIPLASMIC PROTEIN"/>
    <property type="match status" value="1"/>
</dbReference>
<dbReference type="CDD" id="cd13590">
    <property type="entry name" value="PBP2_PotD_PotF_like"/>
    <property type="match status" value="1"/>
</dbReference>
<keyword evidence="4 5" id="KW-0574">Periplasm</keyword>
<dbReference type="KEGG" id="caul:KCG34_24790"/>
<sequence>MARRFSSTRRSLLAGLGAAAAGISFGAMEGCADTYPIGKNGEEQRLNLYNWDTYTPKTTLSDFKRATGIDVHMSLFATNDELFSKLRAGNPGFDVIVPSDQFVTRLKISDMLMPLDLDKIPNHKNLLPQFQNPAFDPGRRWSMPYTWLVLGVGYRKSKMTGGVPDSWKWLMDSDQYKGRIGLFSEADDLMGLGAKYLGHSIHNISPEVLDQIARMYIKQKPNIKIFHNDEGQDLLLSGEIDIVMEYNGDIAQVMQEDPDLDFVVPKEGSILNSDCLCIPKGAPRPDNAHQFINFILDAKNGAAIYNTIKYPTPNAAALALMPASYRENKAIYPPPEVMAHCEYTEFEGLQRSRLFDETLTRIFAA</sequence>
<dbReference type="PIRSF" id="PIRSF019574">
    <property type="entry name" value="Periplasmic_polyamine_BP"/>
    <property type="match status" value="1"/>
</dbReference>
<proteinExistence type="inferred from homology"/>
<dbReference type="GO" id="GO:0042597">
    <property type="term" value="C:periplasmic space"/>
    <property type="evidence" value="ECO:0007669"/>
    <property type="project" value="UniProtKB-SubCell"/>
</dbReference>
<evidence type="ECO:0000256" key="1">
    <source>
        <dbReference type="ARBA" id="ARBA00004418"/>
    </source>
</evidence>
<dbReference type="InterPro" id="IPR001188">
    <property type="entry name" value="Sperm_putr-bd"/>
</dbReference>
<dbReference type="InterPro" id="IPR006311">
    <property type="entry name" value="TAT_signal"/>
</dbReference>
<dbReference type="InterPro" id="IPR006059">
    <property type="entry name" value="SBP"/>
</dbReference>
<comment type="function">
    <text evidence="5">Required for the activity of the bacterial periplasmic transport system of putrescine.</text>
</comment>
<dbReference type="EMBL" id="CP073078">
    <property type="protein sequence ID" value="QUD88206.1"/>
    <property type="molecule type" value="Genomic_DNA"/>
</dbReference>
<dbReference type="PROSITE" id="PS51318">
    <property type="entry name" value="TAT"/>
    <property type="match status" value="1"/>
</dbReference>
<dbReference type="SUPFAM" id="SSF53850">
    <property type="entry name" value="Periplasmic binding protein-like II"/>
    <property type="match status" value="1"/>
</dbReference>
<dbReference type="RefSeq" id="WP_211938257.1">
    <property type="nucleotide sequence ID" value="NZ_CP073078.1"/>
</dbReference>
<dbReference type="PANTHER" id="PTHR30222:SF17">
    <property type="entry name" value="SPERMIDINE_PUTRESCINE-BINDING PERIPLASMIC PROTEIN"/>
    <property type="match status" value="1"/>
</dbReference>
<keyword evidence="8" id="KW-1185">Reference proteome</keyword>
<comment type="subcellular location">
    <subcellularLocation>
        <location evidence="1 5">Periplasm</location>
    </subcellularLocation>
</comment>
<comment type="similarity">
    <text evidence="5">Belongs to the bacterial solute-binding protein PotD/PotF family.</text>
</comment>
<evidence type="ECO:0000313" key="7">
    <source>
        <dbReference type="EMBL" id="QUD88206.1"/>
    </source>
</evidence>
<evidence type="ECO:0000256" key="3">
    <source>
        <dbReference type="ARBA" id="ARBA00022729"/>
    </source>
</evidence>
<dbReference type="Pfam" id="PF13416">
    <property type="entry name" value="SBP_bac_8"/>
    <property type="match status" value="1"/>
</dbReference>
<dbReference type="AlphaFoldDB" id="A0A975FZU3"/>
<dbReference type="Proteomes" id="UP000676409">
    <property type="component" value="Chromosome"/>
</dbReference>
<name>A0A975FZU3_9CAUL</name>
<feature type="chain" id="PRO_5036787899" description="Putrescine-binding periplasmic protein" evidence="6">
    <location>
        <begin position="27"/>
        <end position="365"/>
    </location>
</feature>
<reference evidence="7" key="1">
    <citation type="submission" date="2021-04" db="EMBL/GenBank/DDBJ databases">
        <title>The complete genome sequence of Caulobacter sp. S6.</title>
        <authorList>
            <person name="Tang Y."/>
            <person name="Ouyang W."/>
            <person name="Liu Q."/>
            <person name="Huang B."/>
            <person name="Guo Z."/>
            <person name="Lei P."/>
        </authorList>
    </citation>
    <scope>NUCLEOTIDE SEQUENCE</scope>
    <source>
        <strain evidence="7">S6</strain>
    </source>
</reference>
<accession>A0A975FZU3</accession>
<dbReference type="GO" id="GO:0019808">
    <property type="term" value="F:polyamine binding"/>
    <property type="evidence" value="ECO:0007669"/>
    <property type="project" value="InterPro"/>
</dbReference>
<dbReference type="Gene3D" id="3.40.190.10">
    <property type="entry name" value="Periplasmic binding protein-like II"/>
    <property type="match status" value="2"/>
</dbReference>
<protein>
    <recommendedName>
        <fullName evidence="5">Putrescine-binding periplasmic protein</fullName>
    </recommendedName>
</protein>
<evidence type="ECO:0000256" key="5">
    <source>
        <dbReference type="PIRNR" id="PIRNR019574"/>
    </source>
</evidence>
<dbReference type="GO" id="GO:0015846">
    <property type="term" value="P:polyamine transport"/>
    <property type="evidence" value="ECO:0007669"/>
    <property type="project" value="InterPro"/>
</dbReference>
<keyword evidence="3 6" id="KW-0732">Signal</keyword>
<evidence type="ECO:0000313" key="8">
    <source>
        <dbReference type="Proteomes" id="UP000676409"/>
    </source>
</evidence>
<keyword evidence="2 5" id="KW-0813">Transport</keyword>
<dbReference type="PRINTS" id="PR00909">
    <property type="entry name" value="SPERMDNBNDNG"/>
</dbReference>
<evidence type="ECO:0000256" key="4">
    <source>
        <dbReference type="ARBA" id="ARBA00022764"/>
    </source>
</evidence>
<organism evidence="7 8">
    <name type="scientific">Phenylobacterium montanum</name>
    <dbReference type="NCBI Taxonomy" id="2823693"/>
    <lineage>
        <taxon>Bacteria</taxon>
        <taxon>Pseudomonadati</taxon>
        <taxon>Pseudomonadota</taxon>
        <taxon>Alphaproteobacteria</taxon>
        <taxon>Caulobacterales</taxon>
        <taxon>Caulobacteraceae</taxon>
        <taxon>Phenylobacterium</taxon>
    </lineage>
</organism>
<feature type="signal peptide" evidence="6">
    <location>
        <begin position="1"/>
        <end position="26"/>
    </location>
</feature>
<evidence type="ECO:0000256" key="6">
    <source>
        <dbReference type="SAM" id="SignalP"/>
    </source>
</evidence>
<evidence type="ECO:0000256" key="2">
    <source>
        <dbReference type="ARBA" id="ARBA00022448"/>
    </source>
</evidence>